<evidence type="ECO:0000256" key="11">
    <source>
        <dbReference type="ARBA" id="ARBA00023316"/>
    </source>
</evidence>
<dbReference type="Pfam" id="PF10555">
    <property type="entry name" value="MraY_sig1"/>
    <property type="match status" value="1"/>
</dbReference>
<evidence type="ECO:0000313" key="15">
    <source>
        <dbReference type="EMBL" id="MBD3870233.1"/>
    </source>
</evidence>
<feature type="transmembrane region" description="Helical" evidence="12">
    <location>
        <begin position="240"/>
        <end position="257"/>
    </location>
</feature>
<feature type="transmembrane region" description="Helical" evidence="12">
    <location>
        <begin position="200"/>
        <end position="220"/>
    </location>
</feature>
<comment type="cofactor">
    <cofactor evidence="12 14">
        <name>Mg(2+)</name>
        <dbReference type="ChEBI" id="CHEBI:18420"/>
    </cofactor>
</comment>
<organism evidence="15 16">
    <name type="scientific">Candidatus Sulfomarinibacter kjeldsenii</name>
    <dbReference type="NCBI Taxonomy" id="2885994"/>
    <lineage>
        <taxon>Bacteria</taxon>
        <taxon>Pseudomonadati</taxon>
        <taxon>Acidobacteriota</taxon>
        <taxon>Thermoanaerobaculia</taxon>
        <taxon>Thermoanaerobaculales</taxon>
        <taxon>Candidatus Sulfomarinibacteraceae</taxon>
        <taxon>Candidatus Sulfomarinibacter</taxon>
    </lineage>
</organism>
<sequence length="361" mass="38873">MLYALLYPLGDTFIGFNVFRYLTFRTGLAIATAFFISLVVGPWMISKLRALQVRQSIREEGPEHHKVKAGTPTMGGILIVSSFVLTTLLWADLENPYIWTVLLTTLGFAAIGLIDDLLIVRRQRNLGLTVRQKLFLQVLVGLAAGLMARAAATPAPHAGALAVPFLKDVLLPLGILYLPFVMVVLLGSSNAVNLTDGLDGLAVGAVAIAAATYTVFVYVAGHARIAEYLRIVPVSEAGEVAIFTGAMVGAAVGFLWFNCHPAQVFMGDVGSLALGGGIGIVAVVAKQELLLVLVGGLFVLEELSVIIQVLSYKLRGTRVFRMAPLHHHFELLGWTETQVVVRFWIIAVVFALAGLSTLKLR</sequence>
<feature type="transmembrane region" description="Helical" evidence="12">
    <location>
        <begin position="264"/>
        <end position="284"/>
    </location>
</feature>
<evidence type="ECO:0000256" key="8">
    <source>
        <dbReference type="ARBA" id="ARBA00022989"/>
    </source>
</evidence>
<dbReference type="InterPro" id="IPR018480">
    <property type="entry name" value="PNAcMuramoyl-5peptid_Trfase_CS"/>
</dbReference>
<dbReference type="EC" id="2.7.8.13" evidence="12 13"/>
<feature type="binding site" evidence="14">
    <location>
        <position position="193"/>
    </location>
    <ligand>
        <name>Mg(2+)</name>
        <dbReference type="ChEBI" id="CHEBI:18420"/>
    </ligand>
</feature>
<accession>A0A8J6XYM8</accession>
<keyword evidence="8 12" id="KW-1133">Transmembrane helix</keyword>
<dbReference type="Pfam" id="PF00953">
    <property type="entry name" value="Glycos_transf_4"/>
    <property type="match status" value="1"/>
</dbReference>
<evidence type="ECO:0000313" key="16">
    <source>
        <dbReference type="Proteomes" id="UP000598633"/>
    </source>
</evidence>
<keyword evidence="10 12" id="KW-0131">Cell cycle</keyword>
<dbReference type="EMBL" id="JACXWA010000044">
    <property type="protein sequence ID" value="MBD3870233.1"/>
    <property type="molecule type" value="Genomic_DNA"/>
</dbReference>
<evidence type="ECO:0000256" key="2">
    <source>
        <dbReference type="ARBA" id="ARBA00005583"/>
    </source>
</evidence>
<feature type="binding site" evidence="14">
    <location>
        <position position="268"/>
    </location>
    <ligand>
        <name>Mg(2+)</name>
        <dbReference type="ChEBI" id="CHEBI:18420"/>
    </ligand>
</feature>
<feature type="transmembrane region" description="Helical" evidence="12">
    <location>
        <begin position="339"/>
        <end position="358"/>
    </location>
</feature>
<evidence type="ECO:0000256" key="3">
    <source>
        <dbReference type="ARBA" id="ARBA00022618"/>
    </source>
</evidence>
<keyword evidence="12 14" id="KW-0460">Magnesium</keyword>
<dbReference type="GO" id="GO:0008360">
    <property type="term" value="P:regulation of cell shape"/>
    <property type="evidence" value="ECO:0007669"/>
    <property type="project" value="UniProtKB-KW"/>
</dbReference>
<comment type="function">
    <text evidence="12">Catalyzes the initial step of the lipid cycle reactions in the biosynthesis of the cell wall peptidoglycan: transfers peptidoglycan precursor phospho-MurNAc-pentapeptide from UDP-MurNAc-pentapeptide onto the lipid carrier undecaprenyl phosphate, yielding undecaprenyl-pyrophosphoryl-MurNAc-pentapeptide, known as lipid I.</text>
</comment>
<feature type="transmembrane region" description="Helical" evidence="12">
    <location>
        <begin position="169"/>
        <end position="188"/>
    </location>
</feature>
<dbReference type="PROSITE" id="PS01347">
    <property type="entry name" value="MRAY_1"/>
    <property type="match status" value="1"/>
</dbReference>
<evidence type="ECO:0000256" key="4">
    <source>
        <dbReference type="ARBA" id="ARBA00022679"/>
    </source>
</evidence>
<dbReference type="PANTHER" id="PTHR22926:SF5">
    <property type="entry name" value="PHOSPHO-N-ACETYLMURAMOYL-PENTAPEPTIDE-TRANSFERASE HOMOLOG"/>
    <property type="match status" value="1"/>
</dbReference>
<comment type="catalytic activity">
    <reaction evidence="12">
        <text>UDP-N-acetyl-alpha-D-muramoyl-L-alanyl-gamma-D-glutamyl-meso-2,6-diaminopimeloyl-D-alanyl-D-alanine + di-trans,octa-cis-undecaprenyl phosphate = di-trans,octa-cis-undecaprenyl diphospho-N-acetyl-alpha-D-muramoyl-L-alanyl-D-glutamyl-meso-2,6-diaminopimeloyl-D-alanyl-D-alanine + UMP</text>
        <dbReference type="Rhea" id="RHEA:28386"/>
        <dbReference type="ChEBI" id="CHEBI:57865"/>
        <dbReference type="ChEBI" id="CHEBI:60392"/>
        <dbReference type="ChEBI" id="CHEBI:61386"/>
        <dbReference type="ChEBI" id="CHEBI:61387"/>
        <dbReference type="EC" id="2.7.8.13"/>
    </reaction>
</comment>
<dbReference type="Proteomes" id="UP000598633">
    <property type="component" value="Unassembled WGS sequence"/>
</dbReference>
<evidence type="ECO:0000256" key="12">
    <source>
        <dbReference type="HAMAP-Rule" id="MF_00038"/>
    </source>
</evidence>
<dbReference type="PANTHER" id="PTHR22926">
    <property type="entry name" value="PHOSPHO-N-ACETYLMURAMOYL-PENTAPEPTIDE-TRANSFERASE"/>
    <property type="match status" value="1"/>
</dbReference>
<name>A0A8J6XYM8_9BACT</name>
<gene>
    <name evidence="12" type="primary">mraY</name>
    <name evidence="15" type="ORF">IFJ97_02600</name>
</gene>
<reference evidence="15 16" key="1">
    <citation type="submission" date="2020-08" db="EMBL/GenBank/DDBJ databases">
        <title>Acidobacteriota in marine sediments use diverse sulfur dissimilation pathways.</title>
        <authorList>
            <person name="Wasmund K."/>
        </authorList>
    </citation>
    <scope>NUCLEOTIDE SEQUENCE [LARGE SCALE GENOMIC DNA]</scope>
    <source>
        <strain evidence="15">MAG AM3-A</strain>
    </source>
</reference>
<keyword evidence="12" id="KW-1003">Cell membrane</keyword>
<dbReference type="CDD" id="cd06852">
    <property type="entry name" value="GT_MraY"/>
    <property type="match status" value="1"/>
</dbReference>
<dbReference type="PROSITE" id="PS01348">
    <property type="entry name" value="MRAY_2"/>
    <property type="match status" value="1"/>
</dbReference>
<feature type="transmembrane region" description="Helical" evidence="12">
    <location>
        <begin position="134"/>
        <end position="157"/>
    </location>
</feature>
<keyword evidence="5 12" id="KW-0812">Transmembrane</keyword>
<keyword evidence="9 12" id="KW-0472">Membrane</keyword>
<evidence type="ECO:0000256" key="1">
    <source>
        <dbReference type="ARBA" id="ARBA00004141"/>
    </source>
</evidence>
<keyword evidence="3 12" id="KW-0132">Cell division</keyword>
<dbReference type="InterPro" id="IPR003524">
    <property type="entry name" value="PNAcMuramoyl-5peptid_Trfase"/>
</dbReference>
<evidence type="ECO:0000256" key="13">
    <source>
        <dbReference type="NCBIfam" id="TIGR00445"/>
    </source>
</evidence>
<keyword evidence="11 12" id="KW-0961">Cell wall biogenesis/degradation</keyword>
<dbReference type="UniPathway" id="UPA00219"/>
<dbReference type="GO" id="GO:0051301">
    <property type="term" value="P:cell division"/>
    <property type="evidence" value="ECO:0007669"/>
    <property type="project" value="UniProtKB-KW"/>
</dbReference>
<proteinExistence type="inferred from homology"/>
<dbReference type="GO" id="GO:0046872">
    <property type="term" value="F:metal ion binding"/>
    <property type="evidence" value="ECO:0007669"/>
    <property type="project" value="UniProtKB-KW"/>
</dbReference>
<keyword evidence="4 12" id="KW-0808">Transferase</keyword>
<evidence type="ECO:0000256" key="14">
    <source>
        <dbReference type="PIRSR" id="PIRSR600715-1"/>
    </source>
</evidence>
<feature type="transmembrane region" description="Helical" evidence="12">
    <location>
        <begin position="67"/>
        <end position="91"/>
    </location>
</feature>
<evidence type="ECO:0000256" key="9">
    <source>
        <dbReference type="ARBA" id="ARBA00023136"/>
    </source>
</evidence>
<evidence type="ECO:0000256" key="10">
    <source>
        <dbReference type="ARBA" id="ARBA00023306"/>
    </source>
</evidence>
<dbReference type="GO" id="GO:0008963">
    <property type="term" value="F:phospho-N-acetylmuramoyl-pentapeptide-transferase activity"/>
    <property type="evidence" value="ECO:0007669"/>
    <property type="project" value="UniProtKB-UniRule"/>
</dbReference>
<comment type="subcellular location">
    <subcellularLocation>
        <location evidence="12">Cell membrane</location>
        <topology evidence="12">Multi-pass membrane protein</topology>
    </subcellularLocation>
    <subcellularLocation>
        <location evidence="1">Membrane</location>
        <topology evidence="1">Multi-pass membrane protein</topology>
    </subcellularLocation>
</comment>
<dbReference type="InterPro" id="IPR000715">
    <property type="entry name" value="Glycosyl_transferase_4"/>
</dbReference>
<evidence type="ECO:0000256" key="6">
    <source>
        <dbReference type="ARBA" id="ARBA00022960"/>
    </source>
</evidence>
<dbReference type="NCBIfam" id="TIGR00445">
    <property type="entry name" value="mraY"/>
    <property type="match status" value="1"/>
</dbReference>
<evidence type="ECO:0000256" key="7">
    <source>
        <dbReference type="ARBA" id="ARBA00022984"/>
    </source>
</evidence>
<dbReference type="GO" id="GO:0005886">
    <property type="term" value="C:plasma membrane"/>
    <property type="evidence" value="ECO:0007669"/>
    <property type="project" value="UniProtKB-SubCell"/>
</dbReference>
<dbReference type="GO" id="GO:0009252">
    <property type="term" value="P:peptidoglycan biosynthetic process"/>
    <property type="evidence" value="ECO:0007669"/>
    <property type="project" value="UniProtKB-UniRule"/>
</dbReference>
<comment type="pathway">
    <text evidence="12">Cell wall biogenesis; peptidoglycan biosynthesis.</text>
</comment>
<keyword evidence="12 14" id="KW-0479">Metal-binding</keyword>
<dbReference type="AlphaFoldDB" id="A0A8J6XYM8"/>
<evidence type="ECO:0000256" key="5">
    <source>
        <dbReference type="ARBA" id="ARBA00022692"/>
    </source>
</evidence>
<feature type="transmembrane region" description="Helical" evidence="12">
    <location>
        <begin position="97"/>
        <end position="114"/>
    </location>
</feature>
<protein>
    <recommendedName>
        <fullName evidence="12 13">Phospho-N-acetylmuramoyl-pentapeptide-transferase</fullName>
        <ecNumber evidence="12 13">2.7.8.13</ecNumber>
    </recommendedName>
    <alternativeName>
        <fullName evidence="12">UDP-MurNAc-pentapeptide phosphotransferase</fullName>
    </alternativeName>
</protein>
<keyword evidence="6 12" id="KW-0133">Cell shape</keyword>
<dbReference type="GO" id="GO:0071555">
    <property type="term" value="P:cell wall organization"/>
    <property type="evidence" value="ECO:0007669"/>
    <property type="project" value="UniProtKB-KW"/>
</dbReference>
<feature type="transmembrane region" description="Helical" evidence="12">
    <location>
        <begin position="26"/>
        <end position="46"/>
    </location>
</feature>
<feature type="transmembrane region" description="Helical" evidence="12">
    <location>
        <begin position="290"/>
        <end position="312"/>
    </location>
</feature>
<comment type="caution">
    <text evidence="15">The sequence shown here is derived from an EMBL/GenBank/DDBJ whole genome shotgun (WGS) entry which is preliminary data.</text>
</comment>
<comment type="similarity">
    <text evidence="2 12">Belongs to the glycosyltransferase 4 family. MraY subfamily.</text>
</comment>
<dbReference type="HAMAP" id="MF_00038">
    <property type="entry name" value="MraY"/>
    <property type="match status" value="1"/>
</dbReference>
<keyword evidence="7 12" id="KW-0573">Peptidoglycan synthesis</keyword>